<feature type="domain" description="BPTI/Kunitz inhibitor" evidence="5">
    <location>
        <begin position="21"/>
        <end position="71"/>
    </location>
</feature>
<evidence type="ECO:0000313" key="6">
    <source>
        <dbReference type="Proteomes" id="UP000694941"/>
    </source>
</evidence>
<dbReference type="InterPro" id="IPR020901">
    <property type="entry name" value="Prtase_inh_Kunz-CS"/>
</dbReference>
<dbReference type="Proteomes" id="UP000694941">
    <property type="component" value="Unplaced"/>
</dbReference>
<dbReference type="InterPro" id="IPR050098">
    <property type="entry name" value="TFPI/VKTCI-like"/>
</dbReference>
<evidence type="ECO:0000256" key="1">
    <source>
        <dbReference type="ARBA" id="ARBA00022690"/>
    </source>
</evidence>
<keyword evidence="6" id="KW-1185">Reference proteome</keyword>
<reference evidence="7" key="1">
    <citation type="submission" date="2025-08" db="UniProtKB">
        <authorList>
            <consortium name="RefSeq"/>
        </authorList>
    </citation>
    <scope>IDENTIFICATION</scope>
    <source>
        <tissue evidence="7">Muscle</tissue>
    </source>
</reference>
<dbReference type="SMART" id="SM00131">
    <property type="entry name" value="KU"/>
    <property type="match status" value="5"/>
</dbReference>
<protein>
    <submittedName>
        <fullName evidence="7">Carboxypeptidase inhibitor SmCI-like isoform X1</fullName>
    </submittedName>
</protein>
<feature type="domain" description="BPTI/Kunitz inhibitor" evidence="5">
    <location>
        <begin position="275"/>
        <end position="325"/>
    </location>
</feature>
<sequence>MKTIVLFCLFSLSLRAQANSCHLKPDSGNCLAYIPRFYFDPETGTCEEFIYGGCDGNENNFETEEECLKTCKAEAADQVNDCHLEPETGPCKAYIPRFYFNKETGTCEQFIYGGCFGNANNFETIDECHAICKAGVKTVRQLNDCHLEPETGRCNAYIPRFYFNKETGTCEQFIYGGCGGNENNFETIDECYAVCKASAVKILRQSNDCHLEPETGPCKAYIPRFYFDKETGTCEQFIYGGCDGNANNFETIDECHGVCKGSRKSLDGADDKAHCFLPPETGKCFGHFPSFYYDPESETCESFIYGGCGGNANRFLTQKKCLESCEGA</sequence>
<evidence type="ECO:0000313" key="7">
    <source>
        <dbReference type="RefSeq" id="XP_013781772.2"/>
    </source>
</evidence>
<dbReference type="Gene3D" id="4.10.410.10">
    <property type="entry name" value="Pancreatic trypsin inhibitor Kunitz domain"/>
    <property type="match status" value="5"/>
</dbReference>
<evidence type="ECO:0000256" key="2">
    <source>
        <dbReference type="ARBA" id="ARBA00022900"/>
    </source>
</evidence>
<accession>A0ABM1BGX5</accession>
<organism evidence="6 7">
    <name type="scientific">Limulus polyphemus</name>
    <name type="common">Atlantic horseshoe crab</name>
    <dbReference type="NCBI Taxonomy" id="6850"/>
    <lineage>
        <taxon>Eukaryota</taxon>
        <taxon>Metazoa</taxon>
        <taxon>Ecdysozoa</taxon>
        <taxon>Arthropoda</taxon>
        <taxon>Chelicerata</taxon>
        <taxon>Merostomata</taxon>
        <taxon>Xiphosura</taxon>
        <taxon>Limulidae</taxon>
        <taxon>Limulus</taxon>
    </lineage>
</organism>
<dbReference type="RefSeq" id="XP_013781772.2">
    <property type="nucleotide sequence ID" value="XM_013926318.2"/>
</dbReference>
<feature type="domain" description="BPTI/Kunitz inhibitor" evidence="5">
    <location>
        <begin position="209"/>
        <end position="259"/>
    </location>
</feature>
<keyword evidence="1" id="KW-0646">Protease inhibitor</keyword>
<keyword evidence="4" id="KW-0732">Signal</keyword>
<dbReference type="PANTHER" id="PTHR10083:SF374">
    <property type="entry name" value="BPTI_KUNITZ INHIBITOR DOMAIN-CONTAINING PROTEIN"/>
    <property type="match status" value="1"/>
</dbReference>
<feature type="domain" description="BPTI/Kunitz inhibitor" evidence="5">
    <location>
        <begin position="82"/>
        <end position="132"/>
    </location>
</feature>
<name>A0ABM1BGX5_LIMPO</name>
<evidence type="ECO:0000256" key="4">
    <source>
        <dbReference type="SAM" id="SignalP"/>
    </source>
</evidence>
<dbReference type="PANTHER" id="PTHR10083">
    <property type="entry name" value="KUNITZ-TYPE PROTEASE INHIBITOR-RELATED"/>
    <property type="match status" value="1"/>
</dbReference>
<dbReference type="InterPro" id="IPR002223">
    <property type="entry name" value="Kunitz_BPTI"/>
</dbReference>
<feature type="chain" id="PRO_5047079207" evidence="4">
    <location>
        <begin position="19"/>
        <end position="328"/>
    </location>
</feature>
<dbReference type="SUPFAM" id="SSF57362">
    <property type="entry name" value="BPTI-like"/>
    <property type="match status" value="5"/>
</dbReference>
<keyword evidence="3" id="KW-1015">Disulfide bond</keyword>
<dbReference type="CDD" id="cd00109">
    <property type="entry name" value="Kunitz-type"/>
    <property type="match status" value="5"/>
</dbReference>
<keyword evidence="2" id="KW-0722">Serine protease inhibitor</keyword>
<dbReference type="Pfam" id="PF00014">
    <property type="entry name" value="Kunitz_BPTI"/>
    <property type="match status" value="5"/>
</dbReference>
<dbReference type="InterPro" id="IPR036880">
    <property type="entry name" value="Kunitz_BPTI_sf"/>
</dbReference>
<evidence type="ECO:0000256" key="3">
    <source>
        <dbReference type="ARBA" id="ARBA00023157"/>
    </source>
</evidence>
<gene>
    <name evidence="7" type="primary">LOC106466075</name>
</gene>
<dbReference type="PROSITE" id="PS50279">
    <property type="entry name" value="BPTI_KUNITZ_2"/>
    <property type="match status" value="5"/>
</dbReference>
<proteinExistence type="predicted"/>
<dbReference type="PROSITE" id="PS00280">
    <property type="entry name" value="BPTI_KUNITZ_1"/>
    <property type="match status" value="4"/>
</dbReference>
<dbReference type="GeneID" id="106466075"/>
<dbReference type="PRINTS" id="PR00759">
    <property type="entry name" value="BASICPTASE"/>
</dbReference>
<feature type="domain" description="BPTI/Kunitz inhibitor" evidence="5">
    <location>
        <begin position="145"/>
        <end position="195"/>
    </location>
</feature>
<evidence type="ECO:0000259" key="5">
    <source>
        <dbReference type="PROSITE" id="PS50279"/>
    </source>
</evidence>
<feature type="signal peptide" evidence="4">
    <location>
        <begin position="1"/>
        <end position="18"/>
    </location>
</feature>